<dbReference type="InterPro" id="IPR036873">
    <property type="entry name" value="Rhodanese-like_dom_sf"/>
</dbReference>
<dbReference type="InterPro" id="IPR050229">
    <property type="entry name" value="GlpE_sulfurtransferase"/>
</dbReference>
<dbReference type="Gene3D" id="3.40.250.10">
    <property type="entry name" value="Rhodanese-like domain"/>
    <property type="match status" value="1"/>
</dbReference>
<keyword evidence="5" id="KW-1185">Reference proteome</keyword>
<dbReference type="Proteomes" id="UP000241193">
    <property type="component" value="Unassembled WGS sequence"/>
</dbReference>
<evidence type="ECO:0000313" key="5">
    <source>
        <dbReference type="Proteomes" id="UP000241193"/>
    </source>
</evidence>
<dbReference type="GO" id="GO:0004792">
    <property type="term" value="F:thiosulfate-cyanide sulfurtransferase activity"/>
    <property type="evidence" value="ECO:0007669"/>
    <property type="project" value="InterPro"/>
</dbReference>
<dbReference type="EMBL" id="PZKC01000012">
    <property type="protein sequence ID" value="PTD95596.1"/>
    <property type="molecule type" value="Genomic_DNA"/>
</dbReference>
<dbReference type="SUPFAM" id="SSF52821">
    <property type="entry name" value="Rhodanese/Cell cycle control phosphatase"/>
    <property type="match status" value="1"/>
</dbReference>
<dbReference type="PROSITE" id="PS50206">
    <property type="entry name" value="RHODANESE_3"/>
    <property type="match status" value="1"/>
</dbReference>
<name>A0A2T4ICY1_9RHOO</name>
<dbReference type="AlphaFoldDB" id="A0A2T4ICY1"/>
<comment type="caution">
    <text evidence="4">The sequence shown here is derived from an EMBL/GenBank/DDBJ whole genome shotgun (WGS) entry which is preliminary data.</text>
</comment>
<proteinExistence type="predicted"/>
<reference evidence="4 5" key="1">
    <citation type="submission" date="2018-03" db="EMBL/GenBank/DDBJ databases">
        <authorList>
            <person name="Keele B.F."/>
        </authorList>
    </citation>
    <scope>NUCLEOTIDE SEQUENCE [LARGE SCALE GENOMIC DNA]</scope>
    <source>
        <strain evidence="4 5">D20</strain>
    </source>
</reference>
<dbReference type="SMART" id="SM00450">
    <property type="entry name" value="RHOD"/>
    <property type="match status" value="1"/>
</dbReference>
<dbReference type="InterPro" id="IPR023695">
    <property type="entry name" value="Thiosulf_sulfurTrfase"/>
</dbReference>
<dbReference type="PANTHER" id="PTHR43031">
    <property type="entry name" value="FAD-DEPENDENT OXIDOREDUCTASE"/>
    <property type="match status" value="1"/>
</dbReference>
<reference evidence="4 5" key="2">
    <citation type="submission" date="2018-04" db="EMBL/GenBank/DDBJ databases">
        <title>Thauera lacus sp. nov., isolated from an saline lake in Inner Mongolia, China.</title>
        <authorList>
            <person name="Liang Q.-Y."/>
        </authorList>
    </citation>
    <scope>NUCLEOTIDE SEQUENCE [LARGE SCALE GENOMIC DNA]</scope>
    <source>
        <strain evidence="4 5">D20</strain>
    </source>
</reference>
<dbReference type="OrthoDB" id="9781034at2"/>
<dbReference type="RefSeq" id="WP_107494378.1">
    <property type="nucleotide sequence ID" value="NZ_PZKC01000012.1"/>
</dbReference>
<evidence type="ECO:0000256" key="2">
    <source>
        <dbReference type="ARBA" id="ARBA00022679"/>
    </source>
</evidence>
<evidence type="ECO:0000313" key="4">
    <source>
        <dbReference type="EMBL" id="PTD95596.1"/>
    </source>
</evidence>
<accession>A0A2T4ICY1</accession>
<dbReference type="CDD" id="cd01444">
    <property type="entry name" value="GlpE_ST"/>
    <property type="match status" value="1"/>
</dbReference>
<evidence type="ECO:0000256" key="1">
    <source>
        <dbReference type="ARBA" id="ARBA00022490"/>
    </source>
</evidence>
<keyword evidence="1" id="KW-0963">Cytoplasm</keyword>
<dbReference type="PANTHER" id="PTHR43031:SF6">
    <property type="entry name" value="THIOSULFATE SULFURTRANSFERASE GLPE"/>
    <property type="match status" value="1"/>
</dbReference>
<evidence type="ECO:0000259" key="3">
    <source>
        <dbReference type="PROSITE" id="PS50206"/>
    </source>
</evidence>
<sequence>MSTSSSFRRISATEALQLLCREPTARLFDVRDLQSYRSAHVDGAIHLAEDRLPVWLGRLPKDDPVIIYCYHGNASQTYAATFADFRHTRVFSVDGGHEALVAAAAGG</sequence>
<gene>
    <name evidence="4" type="ORF">C8261_14190</name>
</gene>
<dbReference type="GO" id="GO:0005737">
    <property type="term" value="C:cytoplasm"/>
    <property type="evidence" value="ECO:0007669"/>
    <property type="project" value="InterPro"/>
</dbReference>
<keyword evidence="2 4" id="KW-0808">Transferase</keyword>
<protein>
    <submittedName>
        <fullName evidence="4">Thiosulfate sulfurtransferase</fullName>
    </submittedName>
</protein>
<organism evidence="4 5">
    <name type="scientific">Pseudothauera lacus</name>
    <dbReference type="NCBI Taxonomy" id="2136175"/>
    <lineage>
        <taxon>Bacteria</taxon>
        <taxon>Pseudomonadati</taxon>
        <taxon>Pseudomonadota</taxon>
        <taxon>Betaproteobacteria</taxon>
        <taxon>Rhodocyclales</taxon>
        <taxon>Zoogloeaceae</taxon>
        <taxon>Pseudothauera</taxon>
    </lineage>
</organism>
<dbReference type="InterPro" id="IPR001763">
    <property type="entry name" value="Rhodanese-like_dom"/>
</dbReference>
<dbReference type="Pfam" id="PF00581">
    <property type="entry name" value="Rhodanese"/>
    <property type="match status" value="1"/>
</dbReference>
<feature type="domain" description="Rhodanese" evidence="3">
    <location>
        <begin position="21"/>
        <end position="105"/>
    </location>
</feature>